<dbReference type="GO" id="GO:0042597">
    <property type="term" value="C:periplasmic space"/>
    <property type="evidence" value="ECO:0007669"/>
    <property type="project" value="UniProtKB-SubCell"/>
</dbReference>
<dbReference type="AlphaFoldDB" id="A0A7M1B6D9"/>
<reference evidence="14 15" key="1">
    <citation type="submission" date="2019-07" db="EMBL/GenBank/DDBJ databases">
        <title>Sulfurimonas paralvinellae sp. nov., a novel mesophilic, hydrogen- and sulfur-oxidizing chemolithoautotroph within the Epsilonproteo- bacteria isolated from a deep-sea hydrothermal vent polychaete nest, reclassification of Thiomicrospira denitrificans as Sulfurimonas denitrificans comb. nov. and emended description of the genus Sulfurimonas.</title>
        <authorList>
            <person name="Wang S."/>
            <person name="Jiang L."/>
            <person name="Shao Z."/>
        </authorList>
    </citation>
    <scope>NUCLEOTIDE SEQUENCE [LARGE SCALE GENOMIC DNA]</scope>
    <source>
        <strain evidence="14 15">GO25</strain>
    </source>
</reference>
<dbReference type="PANTHER" id="PTHR38604:SF1">
    <property type="entry name" value="PERIPLASMIC NITRATE REDUCTASE, ELECTRON TRANSFER SUBUNIT"/>
    <property type="match status" value="1"/>
</dbReference>
<evidence type="ECO:0000256" key="1">
    <source>
        <dbReference type="ARBA" id="ARBA00004418"/>
    </source>
</evidence>
<sequence>MKILTKITIGLAASALLLVGCNSAATGTSAKADKSVTKPTITEANLGYRGTTDLLKEDVVPPAVAYHSAPPGASKRFKRAYQDAPPMIPHSTEGLLPITKNNNACLGCHMPAVAASMGATPIPVSHFTNFRPKTAVKGDEILKNGKAIKNTSSEKLANVSIKVDKDEQHLYAGRYNCSQCHAPQATNDLVDDNHFKPVYTAPDGAEKSSWNQSKWMKDIDTSK</sequence>
<feature type="chain" id="PRO_5032551600" description="Periplasmic nitrate reductase, electron transfer subunit" evidence="13">
    <location>
        <begin position="25"/>
        <end position="223"/>
    </location>
</feature>
<keyword evidence="5" id="KW-0349">Heme</keyword>
<evidence type="ECO:0000313" key="15">
    <source>
        <dbReference type="Proteomes" id="UP000593580"/>
    </source>
</evidence>
<feature type="region of interest" description="Disordered" evidence="12">
    <location>
        <begin position="200"/>
        <end position="223"/>
    </location>
</feature>
<evidence type="ECO:0000256" key="8">
    <source>
        <dbReference type="ARBA" id="ARBA00022764"/>
    </source>
</evidence>
<protein>
    <recommendedName>
        <fullName evidence="3">Periplasmic nitrate reductase, electron transfer subunit</fullName>
    </recommendedName>
    <alternativeName>
        <fullName evidence="11">Diheme cytochrome c NapB</fullName>
    </alternativeName>
</protein>
<keyword evidence="6" id="KW-0479">Metal-binding</keyword>
<evidence type="ECO:0000256" key="4">
    <source>
        <dbReference type="ARBA" id="ARBA00022448"/>
    </source>
</evidence>
<dbReference type="InterPro" id="IPR005591">
    <property type="entry name" value="NapB"/>
</dbReference>
<gene>
    <name evidence="14" type="ORF">FM071_02985</name>
</gene>
<evidence type="ECO:0000256" key="6">
    <source>
        <dbReference type="ARBA" id="ARBA00022723"/>
    </source>
</evidence>
<keyword evidence="10" id="KW-0408">Iron</keyword>
<accession>A0A7M1B6D9</accession>
<proteinExistence type="inferred from homology"/>
<evidence type="ECO:0000256" key="7">
    <source>
        <dbReference type="ARBA" id="ARBA00022729"/>
    </source>
</evidence>
<dbReference type="Gene3D" id="1.10.1130.10">
    <property type="entry name" value="Flavocytochrome C3, Chain A"/>
    <property type="match status" value="1"/>
</dbReference>
<comment type="similarity">
    <text evidence="2">Belongs to the NapB family.</text>
</comment>
<dbReference type="Pfam" id="PF03892">
    <property type="entry name" value="NapB"/>
    <property type="match status" value="1"/>
</dbReference>
<dbReference type="GO" id="GO:0009061">
    <property type="term" value="P:anaerobic respiration"/>
    <property type="evidence" value="ECO:0007669"/>
    <property type="project" value="InterPro"/>
</dbReference>
<evidence type="ECO:0000256" key="12">
    <source>
        <dbReference type="SAM" id="MobiDB-lite"/>
    </source>
</evidence>
<evidence type="ECO:0000256" key="10">
    <source>
        <dbReference type="ARBA" id="ARBA00023004"/>
    </source>
</evidence>
<keyword evidence="7 13" id="KW-0732">Signal</keyword>
<keyword evidence="9" id="KW-0249">Electron transport</keyword>
<evidence type="ECO:0000256" key="5">
    <source>
        <dbReference type="ARBA" id="ARBA00022617"/>
    </source>
</evidence>
<evidence type="ECO:0000313" key="14">
    <source>
        <dbReference type="EMBL" id="QOP45299.1"/>
    </source>
</evidence>
<dbReference type="KEGG" id="spal:FM071_02985"/>
<organism evidence="14 15">
    <name type="scientific">Sulfurimonas paralvinellae</name>
    <dbReference type="NCBI Taxonomy" id="317658"/>
    <lineage>
        <taxon>Bacteria</taxon>
        <taxon>Pseudomonadati</taxon>
        <taxon>Campylobacterota</taxon>
        <taxon>Epsilonproteobacteria</taxon>
        <taxon>Campylobacterales</taxon>
        <taxon>Sulfurimonadaceae</taxon>
        <taxon>Sulfurimonas</taxon>
    </lineage>
</organism>
<keyword evidence="4" id="KW-0813">Transport</keyword>
<name>A0A7M1B6D9_9BACT</name>
<dbReference type="EMBL" id="CP041406">
    <property type="protein sequence ID" value="QOP45299.1"/>
    <property type="molecule type" value="Genomic_DNA"/>
</dbReference>
<evidence type="ECO:0000256" key="9">
    <source>
        <dbReference type="ARBA" id="ARBA00022982"/>
    </source>
</evidence>
<evidence type="ECO:0000256" key="11">
    <source>
        <dbReference type="ARBA" id="ARBA00031832"/>
    </source>
</evidence>
<evidence type="ECO:0000256" key="2">
    <source>
        <dbReference type="ARBA" id="ARBA00007368"/>
    </source>
</evidence>
<dbReference type="InterPro" id="IPR036280">
    <property type="entry name" value="Multihaem_cyt_sf"/>
</dbReference>
<dbReference type="SUPFAM" id="SSF48695">
    <property type="entry name" value="Multiheme cytochromes"/>
    <property type="match status" value="2"/>
</dbReference>
<dbReference type="PROSITE" id="PS51257">
    <property type="entry name" value="PROKAR_LIPOPROTEIN"/>
    <property type="match status" value="1"/>
</dbReference>
<dbReference type="PANTHER" id="PTHR38604">
    <property type="entry name" value="PERIPLASMIC NITRATE REDUCTASE, ELECTRON TRANSFER SUBUNIT"/>
    <property type="match status" value="1"/>
</dbReference>
<keyword evidence="8" id="KW-0574">Periplasm</keyword>
<evidence type="ECO:0000256" key="13">
    <source>
        <dbReference type="SAM" id="SignalP"/>
    </source>
</evidence>
<dbReference type="Proteomes" id="UP000593580">
    <property type="component" value="Chromosome"/>
</dbReference>
<dbReference type="GO" id="GO:0046872">
    <property type="term" value="F:metal ion binding"/>
    <property type="evidence" value="ECO:0007669"/>
    <property type="project" value="UniProtKB-KW"/>
</dbReference>
<comment type="subcellular location">
    <subcellularLocation>
        <location evidence="1">Periplasm</location>
    </subcellularLocation>
</comment>
<feature type="signal peptide" evidence="13">
    <location>
        <begin position="1"/>
        <end position="24"/>
    </location>
</feature>
<dbReference type="RefSeq" id="WP_193111546.1">
    <property type="nucleotide sequence ID" value="NZ_CP041406.1"/>
</dbReference>
<keyword evidence="15" id="KW-1185">Reference proteome</keyword>
<evidence type="ECO:0000256" key="3">
    <source>
        <dbReference type="ARBA" id="ARBA00013773"/>
    </source>
</evidence>